<dbReference type="AlphaFoldDB" id="A0A0L0SAK9"/>
<dbReference type="VEuPathDB" id="FungiDB:AMAG_03729"/>
<reference evidence="3" key="2">
    <citation type="submission" date="2009-11" db="EMBL/GenBank/DDBJ databases">
        <title>The Genome Sequence of Allomyces macrogynus strain ATCC 38327.</title>
        <authorList>
            <consortium name="The Broad Institute Genome Sequencing Platform"/>
            <person name="Russ C."/>
            <person name="Cuomo C."/>
            <person name="Shea T."/>
            <person name="Young S.K."/>
            <person name="Zeng Q."/>
            <person name="Koehrsen M."/>
            <person name="Haas B."/>
            <person name="Borodovsky M."/>
            <person name="Guigo R."/>
            <person name="Alvarado L."/>
            <person name="Berlin A."/>
            <person name="Borenstein D."/>
            <person name="Chen Z."/>
            <person name="Engels R."/>
            <person name="Freedman E."/>
            <person name="Gellesch M."/>
            <person name="Goldberg J."/>
            <person name="Griggs A."/>
            <person name="Gujja S."/>
            <person name="Heiman D."/>
            <person name="Hepburn T."/>
            <person name="Howarth C."/>
            <person name="Jen D."/>
            <person name="Larson L."/>
            <person name="Lewis B."/>
            <person name="Mehta T."/>
            <person name="Park D."/>
            <person name="Pearson M."/>
            <person name="Roberts A."/>
            <person name="Saif S."/>
            <person name="Shenoy N."/>
            <person name="Sisk P."/>
            <person name="Stolte C."/>
            <person name="Sykes S."/>
            <person name="Walk T."/>
            <person name="White J."/>
            <person name="Yandava C."/>
            <person name="Burger G."/>
            <person name="Gray M.W."/>
            <person name="Holland P.W.H."/>
            <person name="King N."/>
            <person name="Lang F.B.F."/>
            <person name="Roger A.J."/>
            <person name="Ruiz-Trillo I."/>
            <person name="Lander E."/>
            <person name="Nusbaum C."/>
        </authorList>
    </citation>
    <scope>NUCLEOTIDE SEQUENCE [LARGE SCALE GENOMIC DNA]</scope>
    <source>
        <strain evidence="3">ATCC 38327</strain>
    </source>
</reference>
<dbReference type="PANTHER" id="PTHR21043">
    <property type="entry name" value="IOJAP SUPERFAMILY ORTHOLOG"/>
    <property type="match status" value="1"/>
</dbReference>
<dbReference type="eggNOG" id="KOG3212">
    <property type="taxonomic scope" value="Eukaryota"/>
</dbReference>
<dbReference type="SUPFAM" id="SSF81301">
    <property type="entry name" value="Nucleotidyltransferase"/>
    <property type="match status" value="1"/>
</dbReference>
<dbReference type="Gene3D" id="3.30.460.10">
    <property type="entry name" value="Beta Polymerase, domain 2"/>
    <property type="match status" value="1"/>
</dbReference>
<dbReference type="Proteomes" id="UP000054350">
    <property type="component" value="Unassembled WGS sequence"/>
</dbReference>
<dbReference type="InterPro" id="IPR004394">
    <property type="entry name" value="Iojap/RsfS/C7orf30"/>
</dbReference>
<dbReference type="OrthoDB" id="21330at2759"/>
<comment type="similarity">
    <text evidence="1">Belongs to the Iojap/RsfS family.</text>
</comment>
<keyword evidence="3" id="KW-1185">Reference proteome</keyword>
<dbReference type="GO" id="GO:0090071">
    <property type="term" value="P:negative regulation of ribosome biogenesis"/>
    <property type="evidence" value="ECO:0007669"/>
    <property type="project" value="TreeGrafter"/>
</dbReference>
<accession>A0A0L0SAK9</accession>
<sequence length="324" mass="35119">MFRTTVQALSRRALPHAAASTAAPWTALRAQVPRSVRPAVPSWPASFRVFSTEIDAVVKPAAVPTAAAESTKADPAPSTEEIGASAEETVVLEPDDAVVTVEELDAVAASEPRTDLEWFVDPLPENLTPLWMKNLQQMQAQQQQLDDVAGMPIDVDPSTAPARTSSTITEFGENVHVTDLARFLEEQDASDVVILDVAARCDVADAFVLCTARHTNHMRAIMDRLVHALKHSSEAARAAGLTAEGADSTDWMLVDLGRVMVHVFTPEGRETYNLDKLWTQSVEETEDEVAAFLEADEEGSMAAPTPVVELEREASESPLIKLTL</sequence>
<protein>
    <submittedName>
        <fullName evidence="2">Iojap-like ribosome-associated protein</fullName>
    </submittedName>
</protein>
<dbReference type="OMA" id="MLEENRM"/>
<gene>
    <name evidence="2" type="ORF">AMAG_03729</name>
</gene>
<dbReference type="EMBL" id="GG745334">
    <property type="protein sequence ID" value="KNE59449.1"/>
    <property type="molecule type" value="Genomic_DNA"/>
</dbReference>
<organism evidence="2 3">
    <name type="scientific">Allomyces macrogynus (strain ATCC 38327)</name>
    <name type="common">Allomyces javanicus var. macrogynus</name>
    <dbReference type="NCBI Taxonomy" id="578462"/>
    <lineage>
        <taxon>Eukaryota</taxon>
        <taxon>Fungi</taxon>
        <taxon>Fungi incertae sedis</taxon>
        <taxon>Blastocladiomycota</taxon>
        <taxon>Blastocladiomycetes</taxon>
        <taxon>Blastocladiales</taxon>
        <taxon>Blastocladiaceae</taxon>
        <taxon>Allomyces</taxon>
    </lineage>
</organism>
<dbReference type="NCBIfam" id="TIGR00090">
    <property type="entry name" value="rsfS_iojap_ybeB"/>
    <property type="match status" value="1"/>
</dbReference>
<dbReference type="HAMAP" id="MF_01477">
    <property type="entry name" value="Iojap_RsfS"/>
    <property type="match status" value="1"/>
</dbReference>
<dbReference type="STRING" id="578462.A0A0L0SAK9"/>
<name>A0A0L0SAK9_ALLM3</name>
<evidence type="ECO:0000313" key="3">
    <source>
        <dbReference type="Proteomes" id="UP000054350"/>
    </source>
</evidence>
<evidence type="ECO:0000256" key="1">
    <source>
        <dbReference type="ARBA" id="ARBA00010574"/>
    </source>
</evidence>
<dbReference type="InterPro" id="IPR043519">
    <property type="entry name" value="NT_sf"/>
</dbReference>
<dbReference type="GO" id="GO:0043023">
    <property type="term" value="F:ribosomal large subunit binding"/>
    <property type="evidence" value="ECO:0007669"/>
    <property type="project" value="TreeGrafter"/>
</dbReference>
<dbReference type="Pfam" id="PF02410">
    <property type="entry name" value="RsfS"/>
    <property type="match status" value="1"/>
</dbReference>
<evidence type="ECO:0000313" key="2">
    <source>
        <dbReference type="EMBL" id="KNE59449.1"/>
    </source>
</evidence>
<dbReference type="GO" id="GO:0017148">
    <property type="term" value="P:negative regulation of translation"/>
    <property type="evidence" value="ECO:0007669"/>
    <property type="project" value="TreeGrafter"/>
</dbReference>
<dbReference type="PANTHER" id="PTHR21043:SF0">
    <property type="entry name" value="MITOCHONDRIAL ASSEMBLY OF RIBOSOMAL LARGE SUBUNIT PROTEIN 1"/>
    <property type="match status" value="1"/>
</dbReference>
<reference evidence="2 3" key="1">
    <citation type="submission" date="2009-11" db="EMBL/GenBank/DDBJ databases">
        <title>Annotation of Allomyces macrogynus ATCC 38327.</title>
        <authorList>
            <consortium name="The Broad Institute Genome Sequencing Platform"/>
            <person name="Russ C."/>
            <person name="Cuomo C."/>
            <person name="Burger G."/>
            <person name="Gray M.W."/>
            <person name="Holland P.W.H."/>
            <person name="King N."/>
            <person name="Lang F.B.F."/>
            <person name="Roger A.J."/>
            <person name="Ruiz-Trillo I."/>
            <person name="Young S.K."/>
            <person name="Zeng Q."/>
            <person name="Gargeya S."/>
            <person name="Fitzgerald M."/>
            <person name="Haas B."/>
            <person name="Abouelleil A."/>
            <person name="Alvarado L."/>
            <person name="Arachchi H.M."/>
            <person name="Berlin A."/>
            <person name="Chapman S.B."/>
            <person name="Gearin G."/>
            <person name="Goldberg J."/>
            <person name="Griggs A."/>
            <person name="Gujja S."/>
            <person name="Hansen M."/>
            <person name="Heiman D."/>
            <person name="Howarth C."/>
            <person name="Larimer J."/>
            <person name="Lui A."/>
            <person name="MacDonald P.J.P."/>
            <person name="McCowen C."/>
            <person name="Montmayeur A."/>
            <person name="Murphy C."/>
            <person name="Neiman D."/>
            <person name="Pearson M."/>
            <person name="Priest M."/>
            <person name="Roberts A."/>
            <person name="Saif S."/>
            <person name="Shea T."/>
            <person name="Sisk P."/>
            <person name="Stolte C."/>
            <person name="Sykes S."/>
            <person name="Wortman J."/>
            <person name="Nusbaum C."/>
            <person name="Birren B."/>
        </authorList>
    </citation>
    <scope>NUCLEOTIDE SEQUENCE [LARGE SCALE GENOMIC DNA]</scope>
    <source>
        <strain evidence="2 3">ATCC 38327</strain>
    </source>
</reference>
<proteinExistence type="inferred from homology"/>